<dbReference type="SMART" id="SM00028">
    <property type="entry name" value="TPR"/>
    <property type="match status" value="2"/>
</dbReference>
<keyword evidence="2" id="KW-1185">Reference proteome</keyword>
<dbReference type="Pfam" id="PF14559">
    <property type="entry name" value="TPR_19"/>
    <property type="match status" value="1"/>
</dbReference>
<evidence type="ECO:0000313" key="1">
    <source>
        <dbReference type="EMBL" id="KAL1116935.1"/>
    </source>
</evidence>
<dbReference type="PANTHER" id="PTHR46512">
    <property type="entry name" value="PEPTIDYLPROLYL ISOMERASE"/>
    <property type="match status" value="1"/>
</dbReference>
<reference evidence="1 2" key="1">
    <citation type="submission" date="2024-07" db="EMBL/GenBank/DDBJ databases">
        <title>Chromosome-level genome assembly of the water stick insect Ranatra chinensis (Heteroptera: Nepidae).</title>
        <authorList>
            <person name="Liu X."/>
        </authorList>
    </citation>
    <scope>NUCLEOTIDE SEQUENCE [LARGE SCALE GENOMIC DNA]</scope>
    <source>
        <strain evidence="1">Cailab_2021Rc</strain>
        <tissue evidence="1">Muscle</tissue>
    </source>
</reference>
<dbReference type="AlphaFoldDB" id="A0ABD0Y2S2"/>
<protein>
    <submittedName>
        <fullName evidence="1">Uncharacterized protein</fullName>
    </submittedName>
</protein>
<comment type="caution">
    <text evidence="1">The sequence shown here is derived from an EMBL/GenBank/DDBJ whole genome shotgun (WGS) entry which is preliminary data.</text>
</comment>
<gene>
    <name evidence="1" type="ORF">AAG570_005404</name>
</gene>
<evidence type="ECO:0000313" key="2">
    <source>
        <dbReference type="Proteomes" id="UP001558652"/>
    </source>
</evidence>
<organism evidence="1 2">
    <name type="scientific">Ranatra chinensis</name>
    <dbReference type="NCBI Taxonomy" id="642074"/>
    <lineage>
        <taxon>Eukaryota</taxon>
        <taxon>Metazoa</taxon>
        <taxon>Ecdysozoa</taxon>
        <taxon>Arthropoda</taxon>
        <taxon>Hexapoda</taxon>
        <taxon>Insecta</taxon>
        <taxon>Pterygota</taxon>
        <taxon>Neoptera</taxon>
        <taxon>Paraneoptera</taxon>
        <taxon>Hemiptera</taxon>
        <taxon>Heteroptera</taxon>
        <taxon>Panheteroptera</taxon>
        <taxon>Nepomorpha</taxon>
        <taxon>Nepidae</taxon>
        <taxon>Ranatrinae</taxon>
        <taxon>Ranatra</taxon>
    </lineage>
</organism>
<name>A0ABD0Y2S2_9HEMI</name>
<dbReference type="PANTHER" id="PTHR46512:SF10">
    <property type="entry name" value="FK506-BINDING PROTEIN-LIKE"/>
    <property type="match status" value="1"/>
</dbReference>
<dbReference type="Proteomes" id="UP001558652">
    <property type="component" value="Unassembled WGS sequence"/>
</dbReference>
<dbReference type="Gene3D" id="1.25.40.10">
    <property type="entry name" value="Tetratricopeptide repeat domain"/>
    <property type="match status" value="1"/>
</dbReference>
<dbReference type="InterPro" id="IPR019734">
    <property type="entry name" value="TPR_rpt"/>
</dbReference>
<dbReference type="EMBL" id="JBFDAA010000017">
    <property type="protein sequence ID" value="KAL1116935.1"/>
    <property type="molecule type" value="Genomic_DNA"/>
</dbReference>
<dbReference type="SUPFAM" id="SSF48452">
    <property type="entry name" value="TPR-like"/>
    <property type="match status" value="1"/>
</dbReference>
<sequence length="322" mass="35906">MIDGAEVGGCGDAIPTVSEASVWTSYDGRIVKRLVVKGTWNGSGSTPQDYDRCQVSVSHARWRGERPTSHYLPSSPSAEITLSVVISEAKSGIDRLIERCLRRMWRGETCHVELDGGVVEADLSLLSLAGGVPVYEWGHKKKFNKAMEHKRIAQGMIAGGMTEEAVVHYRRAVLLLALGRPLQRQVEDKEQQAGTRGKSEEWVVAERNVADAERERLFRTVCNNMALCRIKLKQPELALQLCSKVLRREPDNVKCLLRRAEALRMIQEPADALKVLEHILALEPNNSEAKRMTAEVRKEVSRQNNMSAQLAKKMLSLGVDTV</sequence>
<accession>A0ABD0Y2S2</accession>
<dbReference type="InterPro" id="IPR011990">
    <property type="entry name" value="TPR-like_helical_dom_sf"/>
</dbReference>
<proteinExistence type="predicted"/>
<dbReference type="InterPro" id="IPR050754">
    <property type="entry name" value="FKBP4/5/8-like"/>
</dbReference>